<reference evidence="1 2" key="1">
    <citation type="journal article" date="2019" name="Genome Biol. Evol.">
        <title>Insights into the evolution of the New World diploid cottons (Gossypium, subgenus Houzingenia) based on genome sequencing.</title>
        <authorList>
            <person name="Grover C.E."/>
            <person name="Arick M.A. 2nd"/>
            <person name="Thrash A."/>
            <person name="Conover J.L."/>
            <person name="Sanders W.S."/>
            <person name="Peterson D.G."/>
            <person name="Frelichowski J.E."/>
            <person name="Scheffler J.A."/>
            <person name="Scheffler B.E."/>
            <person name="Wendel J.F."/>
        </authorList>
    </citation>
    <scope>NUCLEOTIDE SEQUENCE [LARGE SCALE GENOMIC DNA]</scope>
    <source>
        <strain evidence="1">57</strain>
        <tissue evidence="1">Leaf</tissue>
    </source>
</reference>
<dbReference type="OrthoDB" id="10023235at2759"/>
<organism evidence="1 2">
    <name type="scientific">Gossypium klotzschianum</name>
    <dbReference type="NCBI Taxonomy" id="34286"/>
    <lineage>
        <taxon>Eukaryota</taxon>
        <taxon>Viridiplantae</taxon>
        <taxon>Streptophyta</taxon>
        <taxon>Embryophyta</taxon>
        <taxon>Tracheophyta</taxon>
        <taxon>Spermatophyta</taxon>
        <taxon>Magnoliopsida</taxon>
        <taxon>eudicotyledons</taxon>
        <taxon>Gunneridae</taxon>
        <taxon>Pentapetalae</taxon>
        <taxon>rosids</taxon>
        <taxon>malvids</taxon>
        <taxon>Malvales</taxon>
        <taxon>Malvaceae</taxon>
        <taxon>Malvoideae</taxon>
        <taxon>Gossypium</taxon>
    </lineage>
</organism>
<dbReference type="AlphaFoldDB" id="A0A7J8V2Z4"/>
<comment type="caution">
    <text evidence="1">The sequence shown here is derived from an EMBL/GenBank/DDBJ whole genome shotgun (WGS) entry which is preliminary data.</text>
</comment>
<sequence length="53" mass="6291">MHLEEEFSLQMTGLKCFISIMETKSWFPTINYGLLMLHYQQHLGLLSYAVLHF</sequence>
<protein>
    <submittedName>
        <fullName evidence="1">Uncharacterized protein</fullName>
    </submittedName>
</protein>
<gene>
    <name evidence="1" type="ORF">Goklo_009165</name>
</gene>
<dbReference type="Proteomes" id="UP000593573">
    <property type="component" value="Unassembled WGS sequence"/>
</dbReference>
<name>A0A7J8V2Z4_9ROSI</name>
<dbReference type="EMBL" id="JABFAB010000008">
    <property type="protein sequence ID" value="MBA0656839.1"/>
    <property type="molecule type" value="Genomic_DNA"/>
</dbReference>
<proteinExistence type="predicted"/>
<keyword evidence="2" id="KW-1185">Reference proteome</keyword>
<accession>A0A7J8V2Z4</accession>
<evidence type="ECO:0000313" key="1">
    <source>
        <dbReference type="EMBL" id="MBA0656839.1"/>
    </source>
</evidence>
<evidence type="ECO:0000313" key="2">
    <source>
        <dbReference type="Proteomes" id="UP000593573"/>
    </source>
</evidence>